<reference evidence="1" key="1">
    <citation type="journal article" date="2021" name="Proc. Natl. Acad. Sci. U.S.A.">
        <title>A Catalog of Tens of Thousands of Viruses from Human Metagenomes Reveals Hidden Associations with Chronic Diseases.</title>
        <authorList>
            <person name="Tisza M.J."/>
            <person name="Buck C.B."/>
        </authorList>
    </citation>
    <scope>NUCLEOTIDE SEQUENCE</scope>
    <source>
        <strain evidence="1">Ctgr818</strain>
    </source>
</reference>
<dbReference type="EMBL" id="BK015395">
    <property type="protein sequence ID" value="DAE04834.1"/>
    <property type="molecule type" value="Genomic_DNA"/>
</dbReference>
<accession>A0A8S5PCY0</accession>
<name>A0A8S5PCY0_9CAUD</name>
<sequence length="292" mass="33532">MKFNCYRYQLCIDNGIIDERSFSSENMTAKEAFEHKNELFIKYIKNEIIKIHDDKTPFTSNEIKDEEDYLVFKIGKQSTTNIKNEDLKTIRKEPSYNQQIYIVVDKSRNTQVLAIEDSNYFSFDLLQNLIFKNVTLSCKSAFLTLEINPILETNTFWDFVKSNQKSIKEFVFTVHSQNMSVNNKNAAELIQSLRADSGAETASLNLKASSNSSLNIDDNNPDFIAMSDLTTEGIASSNITAYDDNGQIEFNSKLDKSIRSVRCSNLDLCMKDNQKFSNELSELILKLRKYVV</sequence>
<evidence type="ECO:0000313" key="1">
    <source>
        <dbReference type="EMBL" id="DAE04834.1"/>
    </source>
</evidence>
<protein>
    <submittedName>
        <fullName evidence="1">Uncharacterized protein</fullName>
    </submittedName>
</protein>
<proteinExistence type="predicted"/>
<organism evidence="1">
    <name type="scientific">Myoviridae sp. ctgr818</name>
    <dbReference type="NCBI Taxonomy" id="2825150"/>
    <lineage>
        <taxon>Viruses</taxon>
        <taxon>Duplodnaviria</taxon>
        <taxon>Heunggongvirae</taxon>
        <taxon>Uroviricota</taxon>
        <taxon>Caudoviricetes</taxon>
    </lineage>
</organism>